<dbReference type="STRING" id="227084.SAMN05421855_101468"/>
<dbReference type="EMBL" id="FNBA01000001">
    <property type="protein sequence ID" value="SDE40738.1"/>
    <property type="molecule type" value="Genomic_DNA"/>
</dbReference>
<dbReference type="AlphaFoldDB" id="A0A1G7CN13"/>
<evidence type="ECO:0000313" key="1">
    <source>
        <dbReference type="EMBL" id="SDE40738.1"/>
    </source>
</evidence>
<reference evidence="1 2" key="1">
    <citation type="submission" date="2016-10" db="EMBL/GenBank/DDBJ databases">
        <authorList>
            <person name="de Groot N.N."/>
        </authorList>
    </citation>
    <scope>NUCLEOTIDE SEQUENCE [LARGE SCALE GENOMIC DNA]</scope>
    <source>
        <strain evidence="1 2">DSM 16195</strain>
    </source>
</reference>
<gene>
    <name evidence="1" type="ORF">SAMN05421855_101468</name>
</gene>
<keyword evidence="2" id="KW-1185">Reference proteome</keyword>
<accession>A0A1G7CN13</accession>
<name>A0A1G7CN13_9FLAO</name>
<dbReference type="Proteomes" id="UP000199321">
    <property type="component" value="Unassembled WGS sequence"/>
</dbReference>
<proteinExistence type="predicted"/>
<protein>
    <submittedName>
        <fullName evidence="1">Uncharacterized protein</fullName>
    </submittedName>
</protein>
<organism evidence="1 2">
    <name type="scientific">Ulvibacter litoralis</name>
    <dbReference type="NCBI Taxonomy" id="227084"/>
    <lineage>
        <taxon>Bacteria</taxon>
        <taxon>Pseudomonadati</taxon>
        <taxon>Bacteroidota</taxon>
        <taxon>Flavobacteriia</taxon>
        <taxon>Flavobacteriales</taxon>
        <taxon>Flavobacteriaceae</taxon>
        <taxon>Ulvibacter</taxon>
    </lineage>
</organism>
<dbReference type="OrthoDB" id="823268at2"/>
<sequence length="160" mass="18242">MQIGNMTEKARKFQSLFKHKSFAQLLNTSGSLEELYNTLTEDDVNDLFDINVIFIRSSSPSSKIELDEVNISGSLVLINFDANQFKLLLPKEVLAIILHEIGHVFNPEIKDMEGEYVADAFVKSKGYGKWIISSLEKGVKNKWLGFDKIECDLRIQKLKE</sequence>
<dbReference type="RefSeq" id="WP_139149349.1">
    <property type="nucleotide sequence ID" value="NZ_BMWO01000001.1"/>
</dbReference>
<evidence type="ECO:0000313" key="2">
    <source>
        <dbReference type="Proteomes" id="UP000199321"/>
    </source>
</evidence>